<evidence type="ECO:0000313" key="2">
    <source>
        <dbReference type="Proteomes" id="UP000050525"/>
    </source>
</evidence>
<dbReference type="EMBL" id="AKHW03001628">
    <property type="protein sequence ID" value="KYO41410.1"/>
    <property type="molecule type" value="Genomic_DNA"/>
</dbReference>
<gene>
    <name evidence="1" type="ORF">Y1Q_0006229</name>
</gene>
<keyword evidence="2" id="KW-1185">Reference proteome</keyword>
<dbReference type="AlphaFoldDB" id="A0A151NXK6"/>
<proteinExistence type="predicted"/>
<accession>A0A151NXK6</accession>
<name>A0A151NXK6_ALLMI</name>
<dbReference type="Proteomes" id="UP000050525">
    <property type="component" value="Unassembled WGS sequence"/>
</dbReference>
<protein>
    <submittedName>
        <fullName evidence="1">Uncharacterized protein</fullName>
    </submittedName>
</protein>
<comment type="caution">
    <text evidence="1">The sequence shown here is derived from an EMBL/GenBank/DDBJ whole genome shotgun (WGS) entry which is preliminary data.</text>
</comment>
<organism evidence="1 2">
    <name type="scientific">Alligator mississippiensis</name>
    <name type="common">American alligator</name>
    <dbReference type="NCBI Taxonomy" id="8496"/>
    <lineage>
        <taxon>Eukaryota</taxon>
        <taxon>Metazoa</taxon>
        <taxon>Chordata</taxon>
        <taxon>Craniata</taxon>
        <taxon>Vertebrata</taxon>
        <taxon>Euteleostomi</taxon>
        <taxon>Archelosauria</taxon>
        <taxon>Archosauria</taxon>
        <taxon>Crocodylia</taxon>
        <taxon>Alligatoridae</taxon>
        <taxon>Alligatorinae</taxon>
        <taxon>Alligator</taxon>
    </lineage>
</organism>
<sequence length="93" mass="10368">MPNMKVYCASTTQRLSELQLPKGQAKLERMESNGVTVMIHGQLSTFWTVFTEKRDNYLRCKKGPLSVRALGGHLVRPCLCPDLSAASSVIEEN</sequence>
<reference evidence="1 2" key="1">
    <citation type="journal article" date="2012" name="Genome Biol.">
        <title>Sequencing three crocodilian genomes to illuminate the evolution of archosaurs and amniotes.</title>
        <authorList>
            <person name="St John J.A."/>
            <person name="Braun E.L."/>
            <person name="Isberg S.R."/>
            <person name="Miles L.G."/>
            <person name="Chong A.Y."/>
            <person name="Gongora J."/>
            <person name="Dalzell P."/>
            <person name="Moran C."/>
            <person name="Bed'hom B."/>
            <person name="Abzhanov A."/>
            <person name="Burgess S.C."/>
            <person name="Cooksey A.M."/>
            <person name="Castoe T.A."/>
            <person name="Crawford N.G."/>
            <person name="Densmore L.D."/>
            <person name="Drew J.C."/>
            <person name="Edwards S.V."/>
            <person name="Faircloth B.C."/>
            <person name="Fujita M.K."/>
            <person name="Greenwold M.J."/>
            <person name="Hoffmann F.G."/>
            <person name="Howard J.M."/>
            <person name="Iguchi T."/>
            <person name="Janes D.E."/>
            <person name="Khan S.Y."/>
            <person name="Kohno S."/>
            <person name="de Koning A.J."/>
            <person name="Lance S.L."/>
            <person name="McCarthy F.M."/>
            <person name="McCormack J.E."/>
            <person name="Merchant M.E."/>
            <person name="Peterson D.G."/>
            <person name="Pollock D.D."/>
            <person name="Pourmand N."/>
            <person name="Raney B.J."/>
            <person name="Roessler K.A."/>
            <person name="Sanford J.R."/>
            <person name="Sawyer R.H."/>
            <person name="Schmidt C.J."/>
            <person name="Triplett E.W."/>
            <person name="Tuberville T.D."/>
            <person name="Venegas-Anaya M."/>
            <person name="Howard J.T."/>
            <person name="Jarvis E.D."/>
            <person name="Guillette L.J.Jr."/>
            <person name="Glenn T.C."/>
            <person name="Green R.E."/>
            <person name="Ray D.A."/>
        </authorList>
    </citation>
    <scope>NUCLEOTIDE SEQUENCE [LARGE SCALE GENOMIC DNA]</scope>
    <source>
        <strain evidence="1">KSC_2009_1</strain>
    </source>
</reference>
<evidence type="ECO:0000313" key="1">
    <source>
        <dbReference type="EMBL" id="KYO41410.1"/>
    </source>
</evidence>